<organism evidence="2 3">
    <name type="scientific">Brassica cretica</name>
    <name type="common">Mustard</name>
    <dbReference type="NCBI Taxonomy" id="69181"/>
    <lineage>
        <taxon>Eukaryota</taxon>
        <taxon>Viridiplantae</taxon>
        <taxon>Streptophyta</taxon>
        <taxon>Embryophyta</taxon>
        <taxon>Tracheophyta</taxon>
        <taxon>Spermatophyta</taxon>
        <taxon>Magnoliopsida</taxon>
        <taxon>eudicotyledons</taxon>
        <taxon>Gunneridae</taxon>
        <taxon>Pentapetalae</taxon>
        <taxon>rosids</taxon>
        <taxon>malvids</taxon>
        <taxon>Brassicales</taxon>
        <taxon>Brassicaceae</taxon>
        <taxon>Brassiceae</taxon>
        <taxon>Brassica</taxon>
    </lineage>
</organism>
<protein>
    <submittedName>
        <fullName evidence="2">Uncharacterized protein</fullName>
    </submittedName>
</protein>
<evidence type="ECO:0000256" key="1">
    <source>
        <dbReference type="SAM" id="MobiDB-lite"/>
    </source>
</evidence>
<accession>A0A8S9IHE1</accession>
<comment type="caution">
    <text evidence="2">The sequence shown here is derived from an EMBL/GenBank/DDBJ whole genome shotgun (WGS) entry which is preliminary data.</text>
</comment>
<proteinExistence type="predicted"/>
<name>A0A8S9IHE1_BRACR</name>
<evidence type="ECO:0000313" key="3">
    <source>
        <dbReference type="Proteomes" id="UP000712281"/>
    </source>
</evidence>
<dbReference type="Proteomes" id="UP000712281">
    <property type="component" value="Unassembled WGS sequence"/>
</dbReference>
<dbReference type="EMBL" id="QGKW02001911">
    <property type="protein sequence ID" value="KAF2568833.1"/>
    <property type="molecule type" value="Genomic_DNA"/>
</dbReference>
<dbReference type="AlphaFoldDB" id="A0A8S9IHE1"/>
<gene>
    <name evidence="2" type="ORF">F2Q68_00026594</name>
</gene>
<feature type="region of interest" description="Disordered" evidence="1">
    <location>
        <begin position="1"/>
        <end position="21"/>
    </location>
</feature>
<evidence type="ECO:0000313" key="2">
    <source>
        <dbReference type="EMBL" id="KAF2568833.1"/>
    </source>
</evidence>
<sequence>MLPSRTLVSRHPHEEVPTPAPTTKLCLRPLLLSLTPDVESSKAWHLGFHPYQHPLSLIVASCRSSMQHGNSIVANFRATECEIPTGTGSGLT</sequence>
<reference evidence="2" key="1">
    <citation type="submission" date="2019-12" db="EMBL/GenBank/DDBJ databases">
        <title>Genome sequencing and annotation of Brassica cretica.</title>
        <authorList>
            <person name="Studholme D.J."/>
            <person name="Sarris P.F."/>
        </authorList>
    </citation>
    <scope>NUCLEOTIDE SEQUENCE</scope>
    <source>
        <strain evidence="2">PFS-001/15</strain>
        <tissue evidence="2">Leaf</tissue>
    </source>
</reference>